<evidence type="ECO:0000313" key="2">
    <source>
        <dbReference type="EMBL" id="CAK89277.1"/>
    </source>
</evidence>
<feature type="region of interest" description="Disordered" evidence="1">
    <location>
        <begin position="233"/>
        <end position="264"/>
    </location>
</feature>
<sequence length="264" mass="30929">MLDELELLVEKELAKLNSLNGKDKAPQVVQQPLMQNKDKVNLIISIDNKPKDVKHPSTTEQCSFRPMLSRKSLRMAEKLGDAKERLTKPRSVTPEIKESSQSQTRKRAISGVAPRWEQLYTLDQFYKSKKEALRIQIEMERSKENETTFQPDLSKSQTKYCDFTMPFDQRNRYWETKKQEKLLQYQKDVQTESQSLCTFKPQVNKKIALKSAKVSEFNKKGLITYFERVQQANKKKEEPKKSSKWKPGVTIPQEFKLSHTNRQL</sequence>
<dbReference type="EMBL" id="CT868654">
    <property type="protein sequence ID" value="CAK89277.1"/>
    <property type="molecule type" value="Genomic_DNA"/>
</dbReference>
<feature type="region of interest" description="Disordered" evidence="1">
    <location>
        <begin position="80"/>
        <end position="108"/>
    </location>
</feature>
<dbReference type="PANTHER" id="PTHR37028:SF4">
    <property type="entry name" value="ALMS MOTIF DOMAIN-CONTAINING PROTEIN"/>
    <property type="match status" value="1"/>
</dbReference>
<keyword evidence="3" id="KW-1185">Reference proteome</keyword>
<dbReference type="GeneID" id="5042449"/>
<organism evidence="2 3">
    <name type="scientific">Paramecium tetraurelia</name>
    <dbReference type="NCBI Taxonomy" id="5888"/>
    <lineage>
        <taxon>Eukaryota</taxon>
        <taxon>Sar</taxon>
        <taxon>Alveolata</taxon>
        <taxon>Ciliophora</taxon>
        <taxon>Intramacronucleata</taxon>
        <taxon>Oligohymenophorea</taxon>
        <taxon>Peniculida</taxon>
        <taxon>Parameciidae</taxon>
        <taxon>Paramecium</taxon>
    </lineage>
</organism>
<protein>
    <submittedName>
        <fullName evidence="2">Uncharacterized protein</fullName>
    </submittedName>
</protein>
<dbReference type="eggNOG" id="ENOG502R2ZI">
    <property type="taxonomic scope" value="Eukaryota"/>
</dbReference>
<dbReference type="OrthoDB" id="299672at2759"/>
<evidence type="ECO:0000313" key="3">
    <source>
        <dbReference type="Proteomes" id="UP000000600"/>
    </source>
</evidence>
<dbReference type="OMA" id="TTEQCSF"/>
<dbReference type="InParanoid" id="A0E1W0"/>
<dbReference type="Proteomes" id="UP000000600">
    <property type="component" value="Unassembled WGS sequence"/>
</dbReference>
<dbReference type="RefSeq" id="XP_001456674.1">
    <property type="nucleotide sequence ID" value="XM_001456637.1"/>
</dbReference>
<dbReference type="AlphaFoldDB" id="A0E1W0"/>
<gene>
    <name evidence="2" type="ORF">GSPATT00022448001</name>
</gene>
<evidence type="ECO:0000256" key="1">
    <source>
        <dbReference type="SAM" id="MobiDB-lite"/>
    </source>
</evidence>
<dbReference type="PANTHER" id="PTHR37028">
    <property type="entry name" value="UNNAMED PRODUCT-RELATED"/>
    <property type="match status" value="1"/>
</dbReference>
<proteinExistence type="predicted"/>
<accession>A0E1W0</accession>
<reference evidence="2 3" key="1">
    <citation type="journal article" date="2006" name="Nature">
        <title>Global trends of whole-genome duplications revealed by the ciliate Paramecium tetraurelia.</title>
        <authorList>
            <consortium name="Genoscope"/>
            <person name="Aury J.-M."/>
            <person name="Jaillon O."/>
            <person name="Duret L."/>
            <person name="Noel B."/>
            <person name="Jubin C."/>
            <person name="Porcel B.M."/>
            <person name="Segurens B."/>
            <person name="Daubin V."/>
            <person name="Anthouard V."/>
            <person name="Aiach N."/>
            <person name="Arnaiz O."/>
            <person name="Billaut A."/>
            <person name="Beisson J."/>
            <person name="Blanc I."/>
            <person name="Bouhouche K."/>
            <person name="Camara F."/>
            <person name="Duharcourt S."/>
            <person name="Guigo R."/>
            <person name="Gogendeau D."/>
            <person name="Katinka M."/>
            <person name="Keller A.-M."/>
            <person name="Kissmehl R."/>
            <person name="Klotz C."/>
            <person name="Koll F."/>
            <person name="Le Moue A."/>
            <person name="Lepere C."/>
            <person name="Malinsky S."/>
            <person name="Nowacki M."/>
            <person name="Nowak J.K."/>
            <person name="Plattner H."/>
            <person name="Poulain J."/>
            <person name="Ruiz F."/>
            <person name="Serrano V."/>
            <person name="Zagulski M."/>
            <person name="Dessen P."/>
            <person name="Betermier M."/>
            <person name="Weissenbach J."/>
            <person name="Scarpelli C."/>
            <person name="Schachter V."/>
            <person name="Sperling L."/>
            <person name="Meyer E."/>
            <person name="Cohen J."/>
            <person name="Wincker P."/>
        </authorList>
    </citation>
    <scope>NUCLEOTIDE SEQUENCE [LARGE SCALE GENOMIC DNA]</scope>
    <source>
        <strain evidence="2 3">Stock d4-2</strain>
    </source>
</reference>
<name>A0E1W0_PARTE</name>
<dbReference type="KEGG" id="ptm:GSPATT00022448001"/>
<dbReference type="HOGENOM" id="CLU_1059434_0_0_1"/>